<evidence type="ECO:0000256" key="4">
    <source>
        <dbReference type="ARBA" id="ARBA00023056"/>
    </source>
</evidence>
<evidence type="ECO:0000259" key="5">
    <source>
        <dbReference type="Pfam" id="PF00483"/>
    </source>
</evidence>
<dbReference type="InterPro" id="IPR029044">
    <property type="entry name" value="Nucleotide-diphossugar_trans"/>
</dbReference>
<dbReference type="InterPro" id="IPR056818">
    <property type="entry name" value="GlmU/GlgC-like_hexapep"/>
</dbReference>
<gene>
    <name evidence="7" type="ORF">GCM10023350_43650</name>
</gene>
<evidence type="ECO:0000313" key="8">
    <source>
        <dbReference type="Proteomes" id="UP001499882"/>
    </source>
</evidence>
<dbReference type="PANTHER" id="PTHR43523">
    <property type="entry name" value="GLUCOSE-1-PHOSPHATE ADENYLYLTRANSFERASE-RELATED"/>
    <property type="match status" value="1"/>
</dbReference>
<name>A0ABP8ZDS9_9ACTN</name>
<comment type="similarity">
    <text evidence="1">Belongs to the bacterial/plant glucose-1-phosphate adenylyltransferase family.</text>
</comment>
<keyword evidence="4" id="KW-0320">Glycogen biosynthesis</keyword>
<evidence type="ECO:0000313" key="7">
    <source>
        <dbReference type="EMBL" id="GAA4753637.1"/>
    </source>
</evidence>
<dbReference type="Proteomes" id="UP001499882">
    <property type="component" value="Unassembled WGS sequence"/>
</dbReference>
<proteinExistence type="inferred from homology"/>
<reference evidence="8" key="1">
    <citation type="journal article" date="2019" name="Int. J. Syst. Evol. Microbiol.">
        <title>The Global Catalogue of Microorganisms (GCM) 10K type strain sequencing project: providing services to taxonomists for standard genome sequencing and annotation.</title>
        <authorList>
            <consortium name="The Broad Institute Genomics Platform"/>
            <consortium name="The Broad Institute Genome Sequencing Center for Infectious Disease"/>
            <person name="Wu L."/>
            <person name="Ma J."/>
        </authorList>
    </citation>
    <scope>NUCLEOTIDE SEQUENCE [LARGE SCALE GENOMIC DNA]</scope>
    <source>
        <strain evidence="8">JCM 18532</strain>
    </source>
</reference>
<keyword evidence="3 7" id="KW-0548">Nucleotidyltransferase</keyword>
<keyword evidence="2" id="KW-0808">Transferase</keyword>
<keyword evidence="8" id="KW-1185">Reference proteome</keyword>
<protein>
    <submittedName>
        <fullName evidence="7">Glucose-1-phosphate adenylyltransferase family protein</fullName>
    </submittedName>
</protein>
<comment type="caution">
    <text evidence="7">The sequence shown here is derived from an EMBL/GenBank/DDBJ whole genome shotgun (WGS) entry which is preliminary data.</text>
</comment>
<dbReference type="Gene3D" id="2.160.10.10">
    <property type="entry name" value="Hexapeptide repeat proteins"/>
    <property type="match status" value="1"/>
</dbReference>
<dbReference type="GO" id="GO:0016779">
    <property type="term" value="F:nucleotidyltransferase activity"/>
    <property type="evidence" value="ECO:0007669"/>
    <property type="project" value="UniProtKB-KW"/>
</dbReference>
<evidence type="ECO:0000256" key="1">
    <source>
        <dbReference type="ARBA" id="ARBA00010443"/>
    </source>
</evidence>
<accession>A0ABP8ZDS9</accession>
<dbReference type="EMBL" id="BAABKN010000028">
    <property type="protein sequence ID" value="GAA4753637.1"/>
    <property type="molecule type" value="Genomic_DNA"/>
</dbReference>
<feature type="domain" description="Nucleotidyl transferase" evidence="5">
    <location>
        <begin position="45"/>
        <end position="306"/>
    </location>
</feature>
<dbReference type="SUPFAM" id="SSF53448">
    <property type="entry name" value="Nucleotide-diphospho-sugar transferases"/>
    <property type="match status" value="1"/>
</dbReference>
<dbReference type="Pfam" id="PF00483">
    <property type="entry name" value="NTP_transferase"/>
    <property type="match status" value="1"/>
</dbReference>
<dbReference type="CDD" id="cd04651">
    <property type="entry name" value="LbH_G1P_AT_C"/>
    <property type="match status" value="1"/>
</dbReference>
<dbReference type="PANTHER" id="PTHR43523:SF2">
    <property type="entry name" value="GLUCOSE-1-PHOSPHATE ADENYLYLTRANSFERASE"/>
    <property type="match status" value="1"/>
</dbReference>
<evidence type="ECO:0000256" key="2">
    <source>
        <dbReference type="ARBA" id="ARBA00022679"/>
    </source>
</evidence>
<dbReference type="InterPro" id="IPR011831">
    <property type="entry name" value="ADP-Glc_PPase"/>
</dbReference>
<feature type="domain" description="Glucose-1-phosphate adenylyltransferase/Bifunctional protein GlmU-like C-terminal hexapeptide" evidence="6">
    <location>
        <begin position="338"/>
        <end position="408"/>
    </location>
</feature>
<organism evidence="7 8">
    <name type="scientific">Nocardioides endophyticus</name>
    <dbReference type="NCBI Taxonomy" id="1353775"/>
    <lineage>
        <taxon>Bacteria</taxon>
        <taxon>Bacillati</taxon>
        <taxon>Actinomycetota</taxon>
        <taxon>Actinomycetes</taxon>
        <taxon>Propionibacteriales</taxon>
        <taxon>Nocardioidaceae</taxon>
        <taxon>Nocardioides</taxon>
    </lineage>
</organism>
<evidence type="ECO:0000259" key="6">
    <source>
        <dbReference type="Pfam" id="PF24894"/>
    </source>
</evidence>
<evidence type="ECO:0000256" key="3">
    <source>
        <dbReference type="ARBA" id="ARBA00022695"/>
    </source>
</evidence>
<dbReference type="InterPro" id="IPR011004">
    <property type="entry name" value="Trimer_LpxA-like_sf"/>
</dbReference>
<dbReference type="Gene3D" id="3.90.550.10">
    <property type="entry name" value="Spore Coat Polysaccharide Biosynthesis Protein SpsA, Chain A"/>
    <property type="match status" value="1"/>
</dbReference>
<dbReference type="InterPro" id="IPR005835">
    <property type="entry name" value="NTP_transferase_dom"/>
</dbReference>
<dbReference type="SUPFAM" id="SSF51161">
    <property type="entry name" value="Trimeric LpxA-like enzymes"/>
    <property type="match status" value="1"/>
</dbReference>
<dbReference type="Pfam" id="PF24894">
    <property type="entry name" value="Hexapep_GlmU"/>
    <property type="match status" value="1"/>
</dbReference>
<sequence length="445" mass="46947">MRMGSPQVDDVVAAVPRSLVAMPSARVHGAPPGHCADVARSHVLALVQAGGAGGRMDVLTRERAKPALPFAGVFQLVDFPLSNLANSGITDVWLSVQFQGAGLGEEVANGRPWDLDRNRGGLRLLMPQEGTGGTDEEGFAKGNADELYRFRDQVVAEAPEALVVMSADHVYTFDVMDAVATHRRTGAECTIVTTIIPTAEATDHATVESDDDGRVTGFAYKPESPTTGTVATEICVYEPAALVRVLEELHRELGADAGEGDTGLGDYGEHLLPRLVGRGKVFEHAMKGYWKDLGQPHKYLAAHRDVITGDLGVFDDPDWPIMGHQQQRAAARVLDGARVTDSLLSPGAAVSGTVIRSVLGPGVVVEQGALVRDSVVFQDTRIQEGARLDWSVVDRDCVVEPGAEVGSGDTDPDDSDAIALVGRGSRIGAGVTIPGGARLEPGTTA</sequence>